<dbReference type="EMBL" id="JAGRRH010000009">
    <property type="protein sequence ID" value="KAG7365219.1"/>
    <property type="molecule type" value="Genomic_DNA"/>
</dbReference>
<evidence type="ECO:0000313" key="3">
    <source>
        <dbReference type="Proteomes" id="UP000693970"/>
    </source>
</evidence>
<sequence length="347" mass="38113">MIQRTVRAGGDTLLNKIVLDDVLKGIYDPESGLIACLACAFVGASTMYGLKMKPEQRCKLVQSSLGLASEQDAHFIMMEPGGLKALLPAAINQWLQPPTSSTDELAVPQMSQKNAQNECRKGSIHGHSHTPGDISIETNSTCCDGPYMEDDIFDGETVRKARGLSFHFEKEKELSPMDDVDDEATERHCPKQRETSSPVVPEIPMHETNPLAVFATILKEMAYDQLKPYAEAFPRSAVENAGMAAATMLFLQLLSRRHSKRHVTLGRLVAVALSSVATISFGSILTREAILGHIHDNQSLKVACRDILLRLAEKMKRNVLSNKTKSFLAMAVLLILGKSPKAVHTHR</sequence>
<dbReference type="AlphaFoldDB" id="A0A9K3Q1W0"/>
<feature type="region of interest" description="Disordered" evidence="1">
    <location>
        <begin position="173"/>
        <end position="203"/>
    </location>
</feature>
<accession>A0A9K3Q1W0</accession>
<keyword evidence="3" id="KW-1185">Reference proteome</keyword>
<evidence type="ECO:0000256" key="1">
    <source>
        <dbReference type="SAM" id="MobiDB-lite"/>
    </source>
</evidence>
<name>A0A9K3Q1W0_9STRA</name>
<evidence type="ECO:0000313" key="2">
    <source>
        <dbReference type="EMBL" id="KAG7365219.1"/>
    </source>
</evidence>
<protein>
    <submittedName>
        <fullName evidence="2">Uncharacterized protein</fullName>
    </submittedName>
</protein>
<dbReference type="OrthoDB" id="10652101at2759"/>
<feature type="region of interest" description="Disordered" evidence="1">
    <location>
        <begin position="113"/>
        <end position="134"/>
    </location>
</feature>
<feature type="compositionally biased region" description="Basic and acidic residues" evidence="1">
    <location>
        <begin position="185"/>
        <end position="194"/>
    </location>
</feature>
<organism evidence="2 3">
    <name type="scientific">Nitzschia inconspicua</name>
    <dbReference type="NCBI Taxonomy" id="303405"/>
    <lineage>
        <taxon>Eukaryota</taxon>
        <taxon>Sar</taxon>
        <taxon>Stramenopiles</taxon>
        <taxon>Ochrophyta</taxon>
        <taxon>Bacillariophyta</taxon>
        <taxon>Bacillariophyceae</taxon>
        <taxon>Bacillariophycidae</taxon>
        <taxon>Bacillariales</taxon>
        <taxon>Bacillariaceae</taxon>
        <taxon>Nitzschia</taxon>
    </lineage>
</organism>
<reference evidence="2" key="1">
    <citation type="journal article" date="2021" name="Sci. Rep.">
        <title>Diploid genomic architecture of Nitzschia inconspicua, an elite biomass production diatom.</title>
        <authorList>
            <person name="Oliver A."/>
            <person name="Podell S."/>
            <person name="Pinowska A."/>
            <person name="Traller J.C."/>
            <person name="Smith S.R."/>
            <person name="McClure R."/>
            <person name="Beliaev A."/>
            <person name="Bohutskyi P."/>
            <person name="Hill E.A."/>
            <person name="Rabines A."/>
            <person name="Zheng H."/>
            <person name="Allen L.Z."/>
            <person name="Kuo A."/>
            <person name="Grigoriev I.V."/>
            <person name="Allen A.E."/>
            <person name="Hazlebeck D."/>
            <person name="Allen E.E."/>
        </authorList>
    </citation>
    <scope>NUCLEOTIDE SEQUENCE</scope>
    <source>
        <strain evidence="2">Hildebrandi</strain>
    </source>
</reference>
<gene>
    <name evidence="2" type="ORF">IV203_038422</name>
</gene>
<comment type="caution">
    <text evidence="2">The sequence shown here is derived from an EMBL/GenBank/DDBJ whole genome shotgun (WGS) entry which is preliminary data.</text>
</comment>
<dbReference type="Proteomes" id="UP000693970">
    <property type="component" value="Unassembled WGS sequence"/>
</dbReference>
<reference evidence="2" key="2">
    <citation type="submission" date="2021-04" db="EMBL/GenBank/DDBJ databases">
        <authorList>
            <person name="Podell S."/>
        </authorList>
    </citation>
    <scope>NUCLEOTIDE SEQUENCE</scope>
    <source>
        <strain evidence="2">Hildebrandi</strain>
    </source>
</reference>
<proteinExistence type="predicted"/>